<dbReference type="SUPFAM" id="SSF52317">
    <property type="entry name" value="Class I glutamine amidotransferase-like"/>
    <property type="match status" value="1"/>
</dbReference>
<dbReference type="InterPro" id="IPR050325">
    <property type="entry name" value="Prot/Nucl_acid_deglycase"/>
</dbReference>
<evidence type="ECO:0000313" key="3">
    <source>
        <dbReference type="Proteomes" id="UP000810252"/>
    </source>
</evidence>
<sequence>MKGIYMFFANGFEDIEALATADILKRGGIPVKMVSIHDDKYVTSAHNATVITDMTYGEFKSTTDFGSSDKNDVMIFPGGMPGSTNLAAKKDLMELMQRHYDEGGTVAAICAAPSVVLGLLNGISGKKMTCYDGFEGPIVGKGAEYCKEGTVTDGRIITGRGPGFAFDFGFAILEYLRGKDAADEVRKGMLLL</sequence>
<dbReference type="Proteomes" id="UP000810252">
    <property type="component" value="Unassembled WGS sequence"/>
</dbReference>
<accession>A0A9D9EKE5</accession>
<dbReference type="GO" id="GO:0005737">
    <property type="term" value="C:cytoplasm"/>
    <property type="evidence" value="ECO:0007669"/>
    <property type="project" value="TreeGrafter"/>
</dbReference>
<dbReference type="Pfam" id="PF01965">
    <property type="entry name" value="DJ-1_PfpI"/>
    <property type="match status" value="1"/>
</dbReference>
<reference evidence="2" key="2">
    <citation type="journal article" date="2021" name="PeerJ">
        <title>Extensive microbial diversity within the chicken gut microbiome revealed by metagenomics and culture.</title>
        <authorList>
            <person name="Gilroy R."/>
            <person name="Ravi A."/>
            <person name="Getino M."/>
            <person name="Pursley I."/>
            <person name="Horton D.L."/>
            <person name="Alikhan N.F."/>
            <person name="Baker D."/>
            <person name="Gharbi K."/>
            <person name="Hall N."/>
            <person name="Watson M."/>
            <person name="Adriaenssens E.M."/>
            <person name="Foster-Nyarko E."/>
            <person name="Jarju S."/>
            <person name="Secka A."/>
            <person name="Antonio M."/>
            <person name="Oren A."/>
            <person name="Chaudhuri R.R."/>
            <person name="La Ragione R."/>
            <person name="Hildebrand F."/>
            <person name="Pallen M.J."/>
        </authorList>
    </citation>
    <scope>NUCLEOTIDE SEQUENCE</scope>
    <source>
        <strain evidence="2">20514</strain>
    </source>
</reference>
<dbReference type="InterPro" id="IPR006287">
    <property type="entry name" value="DJ-1"/>
</dbReference>
<dbReference type="NCBIfam" id="TIGR01383">
    <property type="entry name" value="not_thiJ"/>
    <property type="match status" value="1"/>
</dbReference>
<protein>
    <submittedName>
        <fullName evidence="2">DJ-1/PfpI family protein</fullName>
    </submittedName>
</protein>
<dbReference type="Gene3D" id="3.40.50.880">
    <property type="match status" value="1"/>
</dbReference>
<evidence type="ECO:0000313" key="2">
    <source>
        <dbReference type="EMBL" id="MBO8449134.1"/>
    </source>
</evidence>
<dbReference type="InterPro" id="IPR002818">
    <property type="entry name" value="DJ-1/PfpI"/>
</dbReference>
<dbReference type="EMBL" id="JADIMQ010000110">
    <property type="protein sequence ID" value="MBO8449134.1"/>
    <property type="molecule type" value="Genomic_DNA"/>
</dbReference>
<dbReference type="AlphaFoldDB" id="A0A9D9EKE5"/>
<name>A0A9D9EKE5_9BACT</name>
<gene>
    <name evidence="2" type="ORF">IAC29_07685</name>
</gene>
<reference evidence="2" key="1">
    <citation type="submission" date="2020-10" db="EMBL/GenBank/DDBJ databases">
        <authorList>
            <person name="Gilroy R."/>
        </authorList>
    </citation>
    <scope>NUCLEOTIDE SEQUENCE</scope>
    <source>
        <strain evidence="2">20514</strain>
    </source>
</reference>
<evidence type="ECO:0000259" key="1">
    <source>
        <dbReference type="Pfam" id="PF01965"/>
    </source>
</evidence>
<dbReference type="InterPro" id="IPR029062">
    <property type="entry name" value="Class_I_gatase-like"/>
</dbReference>
<dbReference type="PANTHER" id="PTHR48094">
    <property type="entry name" value="PROTEIN/NUCLEIC ACID DEGLYCASE DJ-1-RELATED"/>
    <property type="match status" value="1"/>
</dbReference>
<proteinExistence type="predicted"/>
<dbReference type="PANTHER" id="PTHR48094:SF12">
    <property type="entry name" value="PARKINSON DISEASE PROTEIN 7 HOMOLOG"/>
    <property type="match status" value="1"/>
</dbReference>
<comment type="caution">
    <text evidence="2">The sequence shown here is derived from an EMBL/GenBank/DDBJ whole genome shotgun (WGS) entry which is preliminary data.</text>
</comment>
<dbReference type="CDD" id="cd03135">
    <property type="entry name" value="GATase1_DJ-1"/>
    <property type="match status" value="1"/>
</dbReference>
<organism evidence="2 3">
    <name type="scientific">Candidatus Cryptobacteroides merdigallinarum</name>
    <dbReference type="NCBI Taxonomy" id="2840770"/>
    <lineage>
        <taxon>Bacteria</taxon>
        <taxon>Pseudomonadati</taxon>
        <taxon>Bacteroidota</taxon>
        <taxon>Bacteroidia</taxon>
        <taxon>Bacteroidales</taxon>
        <taxon>Candidatus Cryptobacteroides</taxon>
    </lineage>
</organism>
<feature type="domain" description="DJ-1/PfpI" evidence="1">
    <location>
        <begin position="4"/>
        <end position="174"/>
    </location>
</feature>